<dbReference type="RefSeq" id="WP_013279608.1">
    <property type="nucleotide sequence ID" value="NC_014387.1"/>
</dbReference>
<evidence type="ECO:0000313" key="3">
    <source>
        <dbReference type="Proteomes" id="UP000001299"/>
    </source>
</evidence>
<dbReference type="KEGG" id="bpb:bpr_I0202"/>
<evidence type="ECO:0000256" key="1">
    <source>
        <dbReference type="SAM" id="MobiDB-lite"/>
    </source>
</evidence>
<proteinExistence type="predicted"/>
<feature type="region of interest" description="Disordered" evidence="1">
    <location>
        <begin position="68"/>
        <end position="89"/>
    </location>
</feature>
<sequence length="165" mass="17373">MSMIGAIGSGYGAYAGLGVTNRTPAEGSKPILNPNESTNKAPGKLSSPAECETCKNRKYQDGSDEMVSFKSAQHISPQSAASRVRGHEAEHVSNAYKDAAMNNGKVLQASVSIKTAVCPECGRVYVSGGETATKIKYSNEDNPYQKSRKAMDQQGLLGANIDLAG</sequence>
<reference evidence="2 3" key="1">
    <citation type="journal article" date="2010" name="PLoS ONE">
        <title>The glycobiome of the rumen bacterium Butyrivibrio proteoclasticus B316(T) highlights adaptation to a polysaccharide-rich environment.</title>
        <authorList>
            <person name="Kelly W.J."/>
            <person name="Leahy S.C."/>
            <person name="Altermann E."/>
            <person name="Yeoman C.J."/>
            <person name="Dunne J.C."/>
            <person name="Kong Z."/>
            <person name="Pacheco D.M."/>
            <person name="Li D."/>
            <person name="Noel S.J."/>
            <person name="Moon C.D."/>
            <person name="Cookson A.L."/>
            <person name="Attwood G.T."/>
        </authorList>
    </citation>
    <scope>NUCLEOTIDE SEQUENCE [LARGE SCALE GENOMIC DNA]</scope>
    <source>
        <strain evidence="3">ATCC 51982 / DSM 14932 / B316</strain>
    </source>
</reference>
<dbReference type="eggNOG" id="ENOG502ZVMW">
    <property type="taxonomic scope" value="Bacteria"/>
</dbReference>
<keyword evidence="3" id="KW-1185">Reference proteome</keyword>
<dbReference type="HOGENOM" id="CLU_123758_0_0_9"/>
<accession>E0RW85</accession>
<feature type="region of interest" description="Disordered" evidence="1">
    <location>
        <begin position="22"/>
        <end position="50"/>
    </location>
</feature>
<protein>
    <submittedName>
        <fullName evidence="2">Uncharacterized protein</fullName>
    </submittedName>
</protein>
<organism evidence="2 3">
    <name type="scientific">Butyrivibrio proteoclasticus (strain ATCC 51982 / DSM 14932 / B316)</name>
    <name type="common">Clostridium proteoclasticum</name>
    <dbReference type="NCBI Taxonomy" id="515622"/>
    <lineage>
        <taxon>Bacteria</taxon>
        <taxon>Bacillati</taxon>
        <taxon>Bacillota</taxon>
        <taxon>Clostridia</taxon>
        <taxon>Lachnospirales</taxon>
        <taxon>Lachnospiraceae</taxon>
        <taxon>Butyrivibrio</taxon>
    </lineage>
</organism>
<dbReference type="EMBL" id="CP001810">
    <property type="protein sequence ID" value="ADL32951.1"/>
    <property type="molecule type" value="Genomic_DNA"/>
</dbReference>
<dbReference type="AlphaFoldDB" id="E0RW85"/>
<dbReference type="Proteomes" id="UP000001299">
    <property type="component" value="Chromosome 1"/>
</dbReference>
<gene>
    <name evidence="2" type="ordered locus">bpr_I0202</name>
</gene>
<feature type="compositionally biased region" description="Polar residues" evidence="1">
    <location>
        <begin position="70"/>
        <end position="81"/>
    </location>
</feature>
<dbReference type="STRING" id="515622.bpr_I0202"/>
<name>E0RW85_BUTPB</name>
<evidence type="ECO:0000313" key="2">
    <source>
        <dbReference type="EMBL" id="ADL32951.1"/>
    </source>
</evidence>